<feature type="region of interest" description="Disordered" evidence="1">
    <location>
        <begin position="673"/>
        <end position="724"/>
    </location>
</feature>
<evidence type="ECO:0000313" key="2">
    <source>
        <dbReference type="EMBL" id="VEL12107.1"/>
    </source>
</evidence>
<feature type="compositionally biased region" description="Acidic residues" evidence="1">
    <location>
        <begin position="262"/>
        <end position="278"/>
    </location>
</feature>
<reference evidence="2" key="1">
    <citation type="submission" date="2018-11" db="EMBL/GenBank/DDBJ databases">
        <authorList>
            <consortium name="Pathogen Informatics"/>
        </authorList>
    </citation>
    <scope>NUCLEOTIDE SEQUENCE</scope>
</reference>
<feature type="compositionally biased region" description="Low complexity" evidence="1">
    <location>
        <begin position="690"/>
        <end position="701"/>
    </location>
</feature>
<sequence length="780" mass="85731">MSHTSILSFNEGRLDGTRFFGLSSSSSSQQPSSSAPAVTAASCLKDLFTLLRSTAAGLSYFSPDNRRNIESASTSAAESGTLSGAAASTSRLSAATFTNYGTRSNRRTDISSGTGRGRPAGSHVVREVIDLDDFENSLGLADLERVAALSLVTSRLTGHGLYTDNDAIDFMDEDSEDSSLTPLPSLIKESLLGSIEDLPSTEEGLRVEADPGHLDGHAVEEAEDDEDEGTNGDEDEEYGEIDLELLQGQVNQEEESRVYDSYESEEEGNYENDEEEEESFHNPSENESSAAIDTLMGLGHYKIKEEAFGLRLAAKNRGVYEETSEQQEREHENVEDEFRTKGFVCNIKKDNIPEFEDVADYFRSDAFAEADNDEEDYDIISIINGSCGGFPTSDFIEPILDRDEYSTRLSSSLGADNVSTISDSYSPCQQPEVSKSPSDNLQHKADSGEVLTTSSRLLPAKQSSIQFCRQIMDVRPGENITPQPDEVQSVAKLETKEEQTHIATLCHETDGINVTQFGSLDSLEVKFESLFLPGDEEISDSSDASSSRHLLRLFLNLVDNYLNDSPTVISRSNRSTGTTMNLTSKDTEVPSGKPGVLCKLVRQWKRESAHTKLVFSQNERPVAITSSETVTSFPSMTTSVTTFTFNDPLVVVSTETGSGLGLSRSSRRLRSHQLQFWSPRRSSVQDHDNQQSSQQQNRDQQAVLQRDIPPTSSGSHQVKTEVSGIQLQEDSTCARIPERSNYLQLSSGQVPFTAMEQSAPGRHLITFQSVTIRYILCCRA</sequence>
<feature type="region of interest" description="Disordered" evidence="1">
    <location>
        <begin position="245"/>
        <end position="287"/>
    </location>
</feature>
<proteinExistence type="predicted"/>
<protein>
    <submittedName>
        <fullName evidence="2">Uncharacterized protein</fullName>
    </submittedName>
</protein>
<name>A0A3S5BPF7_9PLAT</name>
<feature type="region of interest" description="Disordered" evidence="1">
    <location>
        <begin position="420"/>
        <end position="447"/>
    </location>
</feature>
<dbReference type="AlphaFoldDB" id="A0A3S5BPF7"/>
<organism evidence="2 3">
    <name type="scientific">Protopolystoma xenopodis</name>
    <dbReference type="NCBI Taxonomy" id="117903"/>
    <lineage>
        <taxon>Eukaryota</taxon>
        <taxon>Metazoa</taxon>
        <taxon>Spiralia</taxon>
        <taxon>Lophotrochozoa</taxon>
        <taxon>Platyhelminthes</taxon>
        <taxon>Monogenea</taxon>
        <taxon>Polyopisthocotylea</taxon>
        <taxon>Polystomatidea</taxon>
        <taxon>Polystomatidae</taxon>
        <taxon>Protopolystoma</taxon>
    </lineage>
</organism>
<feature type="compositionally biased region" description="Polar residues" evidence="1">
    <location>
        <begin position="420"/>
        <end position="440"/>
    </location>
</feature>
<evidence type="ECO:0000256" key="1">
    <source>
        <dbReference type="SAM" id="MobiDB-lite"/>
    </source>
</evidence>
<dbReference type="Proteomes" id="UP000784294">
    <property type="component" value="Unassembled WGS sequence"/>
</dbReference>
<accession>A0A3S5BPF7</accession>
<gene>
    <name evidence="2" type="ORF">PXEA_LOCUS5547</name>
</gene>
<comment type="caution">
    <text evidence="2">The sequence shown here is derived from an EMBL/GenBank/DDBJ whole genome shotgun (WGS) entry which is preliminary data.</text>
</comment>
<evidence type="ECO:0000313" key="3">
    <source>
        <dbReference type="Proteomes" id="UP000784294"/>
    </source>
</evidence>
<dbReference type="EMBL" id="CAAALY010013791">
    <property type="protein sequence ID" value="VEL12107.1"/>
    <property type="molecule type" value="Genomic_DNA"/>
</dbReference>
<keyword evidence="3" id="KW-1185">Reference proteome</keyword>